<evidence type="ECO:0000259" key="12">
    <source>
        <dbReference type="PROSITE" id="PS50011"/>
    </source>
</evidence>
<evidence type="ECO:0000256" key="7">
    <source>
        <dbReference type="ARBA" id="ARBA00047811"/>
    </source>
</evidence>
<dbReference type="Gene3D" id="3.30.200.20">
    <property type="entry name" value="Phosphorylase Kinase, domain 1"/>
    <property type="match status" value="1"/>
</dbReference>
<feature type="compositionally biased region" description="Low complexity" evidence="11">
    <location>
        <begin position="389"/>
        <end position="403"/>
    </location>
</feature>
<dbReference type="PROSITE" id="PS00108">
    <property type="entry name" value="PROTEIN_KINASE_ST"/>
    <property type="match status" value="1"/>
</dbReference>
<dbReference type="SMART" id="SM00220">
    <property type="entry name" value="S_TKc"/>
    <property type="match status" value="1"/>
</dbReference>
<comment type="catalytic activity">
    <reaction evidence="8">
        <text>L-seryl-[protein] + ATP = O-phospho-L-seryl-[protein] + ADP + H(+)</text>
        <dbReference type="Rhea" id="RHEA:17989"/>
        <dbReference type="Rhea" id="RHEA-COMP:9863"/>
        <dbReference type="Rhea" id="RHEA-COMP:11604"/>
        <dbReference type="ChEBI" id="CHEBI:15378"/>
        <dbReference type="ChEBI" id="CHEBI:29999"/>
        <dbReference type="ChEBI" id="CHEBI:30616"/>
        <dbReference type="ChEBI" id="CHEBI:83421"/>
        <dbReference type="ChEBI" id="CHEBI:456216"/>
        <dbReference type="EC" id="2.7.11.22"/>
    </reaction>
</comment>
<evidence type="ECO:0000256" key="8">
    <source>
        <dbReference type="ARBA" id="ARBA00048367"/>
    </source>
</evidence>
<dbReference type="InterPro" id="IPR011009">
    <property type="entry name" value="Kinase-like_dom_sf"/>
</dbReference>
<dbReference type="PROSITE" id="PS00107">
    <property type="entry name" value="PROTEIN_KINASE_ATP"/>
    <property type="match status" value="1"/>
</dbReference>
<keyword evidence="4 10" id="KW-0547">Nucleotide-binding</keyword>
<feature type="compositionally biased region" description="Pro residues" evidence="11">
    <location>
        <begin position="491"/>
        <end position="502"/>
    </location>
</feature>
<feature type="region of interest" description="Disordered" evidence="11">
    <location>
        <begin position="354"/>
        <end position="424"/>
    </location>
</feature>
<dbReference type="PANTHER" id="PTHR24056:SF546">
    <property type="entry name" value="CYCLIN-DEPENDENT KINASE 12"/>
    <property type="match status" value="1"/>
</dbReference>
<evidence type="ECO:0000313" key="13">
    <source>
        <dbReference type="EMBL" id="CAK0782741.1"/>
    </source>
</evidence>
<protein>
    <recommendedName>
        <fullName evidence="12">Protein kinase domain-containing protein</fullName>
    </recommendedName>
</protein>
<dbReference type="SUPFAM" id="SSF56112">
    <property type="entry name" value="Protein kinase-like (PK-like)"/>
    <property type="match status" value="1"/>
</dbReference>
<comment type="similarity">
    <text evidence="1">Belongs to the protein kinase superfamily. CMGC Ser/Thr protein kinase family. CDC2/CDKX subfamily.</text>
</comment>
<dbReference type="GO" id="GO:0032968">
    <property type="term" value="P:positive regulation of transcription elongation by RNA polymerase II"/>
    <property type="evidence" value="ECO:0007669"/>
    <property type="project" value="TreeGrafter"/>
</dbReference>
<dbReference type="GO" id="GO:0008353">
    <property type="term" value="F:RNA polymerase II CTD heptapeptide repeat kinase activity"/>
    <property type="evidence" value="ECO:0007669"/>
    <property type="project" value="UniProtKB-EC"/>
</dbReference>
<evidence type="ECO:0000256" key="5">
    <source>
        <dbReference type="ARBA" id="ARBA00022777"/>
    </source>
</evidence>
<dbReference type="Gene3D" id="1.10.510.10">
    <property type="entry name" value="Transferase(Phosphotransferase) domain 1"/>
    <property type="match status" value="1"/>
</dbReference>
<sequence>MSGARGQYVPRSPNIAATPLRSEAERKMRWKVDLPQNENDEQWGGCRQVESAFEKTNQIGEGTYGQVYLATDKKNGDQVALKKIRMDTEKEGFPITAIREIKLLKNLHHANIINLREIVRSQSHRCNNFKGSIYMVFDYMDHDLTGLMDRLGHNLPVTEMKCYMKQLLKGLAHCHGQNVLHRDLKAANLLTNNSGQLKLADFGLARTYRDRDEHKMTNRVITLWYRPPELLLGSTLYGPEIDMWSVGCIFAELLFGKTLFNGQEESDQLTKIFKGLGTPDEATWPGVSKLPHYHNVRRHPAPKGGFRACLEQKFGAEKVRKLPEGALGLLESMLRLDPKKRISAMEAFKRDFFWNTHPQPTPEDKMPKREASHELDMKRKRQAERGQRQDGQGQAQAQAQAHHAAQEAKRQRTAYNANSAAPHSQEFAQHGSYAAPASYGQPPAMAAPAYGGQLGAYAGPMYPQQAAYGQYPGQMAGRPPAHSARPGAPYAQPPARPPPPGARPGYSAGYPQVPGGARPPPGPAPGYGAARPGMPMAPAGYGQGAAPPGYGQPAPQIPAWQRARR</sequence>
<evidence type="ECO:0000256" key="11">
    <source>
        <dbReference type="SAM" id="MobiDB-lite"/>
    </source>
</evidence>
<feature type="compositionally biased region" description="Low complexity" evidence="11">
    <location>
        <begin position="526"/>
        <end position="559"/>
    </location>
</feature>
<dbReference type="InterPro" id="IPR000719">
    <property type="entry name" value="Prot_kinase_dom"/>
</dbReference>
<proteinExistence type="inferred from homology"/>
<reference evidence="13 14" key="1">
    <citation type="submission" date="2023-10" db="EMBL/GenBank/DDBJ databases">
        <authorList>
            <person name="Maclean D."/>
            <person name="Macfadyen A."/>
        </authorList>
    </citation>
    <scope>NUCLEOTIDE SEQUENCE [LARGE SCALE GENOMIC DNA]</scope>
</reference>
<dbReference type="PROSITE" id="PS50011">
    <property type="entry name" value="PROTEIN_KINASE_DOM"/>
    <property type="match status" value="1"/>
</dbReference>
<organism evidence="13 14">
    <name type="scientific">Coccomyxa viridis</name>
    <dbReference type="NCBI Taxonomy" id="1274662"/>
    <lineage>
        <taxon>Eukaryota</taxon>
        <taxon>Viridiplantae</taxon>
        <taxon>Chlorophyta</taxon>
        <taxon>core chlorophytes</taxon>
        <taxon>Trebouxiophyceae</taxon>
        <taxon>Trebouxiophyceae incertae sedis</taxon>
        <taxon>Coccomyxaceae</taxon>
        <taxon>Coccomyxa</taxon>
    </lineage>
</organism>
<dbReference type="GO" id="GO:0005524">
    <property type="term" value="F:ATP binding"/>
    <property type="evidence" value="ECO:0007669"/>
    <property type="project" value="UniProtKB-UniRule"/>
</dbReference>
<feature type="domain" description="Protein kinase" evidence="12">
    <location>
        <begin position="53"/>
        <end position="353"/>
    </location>
</feature>
<keyword evidence="5" id="KW-0418">Kinase</keyword>
<evidence type="ECO:0000256" key="3">
    <source>
        <dbReference type="ARBA" id="ARBA00022679"/>
    </source>
</evidence>
<feature type="region of interest" description="Disordered" evidence="11">
    <location>
        <begin position="472"/>
        <end position="565"/>
    </location>
</feature>
<dbReference type="PANTHER" id="PTHR24056">
    <property type="entry name" value="CELL DIVISION PROTEIN KINASE"/>
    <property type="match status" value="1"/>
</dbReference>
<name>A0AAV1I788_9CHLO</name>
<evidence type="ECO:0000256" key="6">
    <source>
        <dbReference type="ARBA" id="ARBA00022840"/>
    </source>
</evidence>
<comment type="catalytic activity">
    <reaction evidence="7">
        <text>L-threonyl-[protein] + ATP = O-phospho-L-threonyl-[protein] + ADP + H(+)</text>
        <dbReference type="Rhea" id="RHEA:46608"/>
        <dbReference type="Rhea" id="RHEA-COMP:11060"/>
        <dbReference type="Rhea" id="RHEA-COMP:11605"/>
        <dbReference type="ChEBI" id="CHEBI:15378"/>
        <dbReference type="ChEBI" id="CHEBI:30013"/>
        <dbReference type="ChEBI" id="CHEBI:30616"/>
        <dbReference type="ChEBI" id="CHEBI:61977"/>
        <dbReference type="ChEBI" id="CHEBI:456216"/>
        <dbReference type="EC" id="2.7.11.22"/>
    </reaction>
</comment>
<feature type="binding site" evidence="10">
    <location>
        <position position="82"/>
    </location>
    <ligand>
        <name>ATP</name>
        <dbReference type="ChEBI" id="CHEBI:30616"/>
    </ligand>
</feature>
<evidence type="ECO:0000256" key="10">
    <source>
        <dbReference type="PROSITE-ProRule" id="PRU10141"/>
    </source>
</evidence>
<evidence type="ECO:0000256" key="1">
    <source>
        <dbReference type="ARBA" id="ARBA00006485"/>
    </source>
</evidence>
<evidence type="ECO:0000256" key="2">
    <source>
        <dbReference type="ARBA" id="ARBA00022527"/>
    </source>
</evidence>
<keyword evidence="3" id="KW-0808">Transferase</keyword>
<feature type="compositionally biased region" description="Polar residues" evidence="11">
    <location>
        <begin position="413"/>
        <end position="422"/>
    </location>
</feature>
<keyword evidence="14" id="KW-1185">Reference proteome</keyword>
<dbReference type="AlphaFoldDB" id="A0AAV1I788"/>
<evidence type="ECO:0000256" key="4">
    <source>
        <dbReference type="ARBA" id="ARBA00022741"/>
    </source>
</evidence>
<accession>A0AAV1I788</accession>
<dbReference type="FunFam" id="1.10.510.10:FF:000415">
    <property type="entry name" value="CMGC/CDK/CRK7 protein kinase, variant"/>
    <property type="match status" value="1"/>
</dbReference>
<comment type="caution">
    <text evidence="13">The sequence shown here is derived from an EMBL/GenBank/DDBJ whole genome shotgun (WGS) entry which is preliminary data.</text>
</comment>
<dbReference type="Pfam" id="PF00069">
    <property type="entry name" value="Pkinase"/>
    <property type="match status" value="1"/>
</dbReference>
<evidence type="ECO:0000256" key="9">
    <source>
        <dbReference type="ARBA" id="ARBA00049280"/>
    </source>
</evidence>
<dbReference type="EMBL" id="CAUYUE010000007">
    <property type="protein sequence ID" value="CAK0782741.1"/>
    <property type="molecule type" value="Genomic_DNA"/>
</dbReference>
<comment type="catalytic activity">
    <reaction evidence="9">
        <text>[DNA-directed RNA polymerase] + ATP = phospho-[DNA-directed RNA polymerase] + ADP + H(+)</text>
        <dbReference type="Rhea" id="RHEA:10216"/>
        <dbReference type="Rhea" id="RHEA-COMP:11321"/>
        <dbReference type="Rhea" id="RHEA-COMP:11322"/>
        <dbReference type="ChEBI" id="CHEBI:15378"/>
        <dbReference type="ChEBI" id="CHEBI:30616"/>
        <dbReference type="ChEBI" id="CHEBI:43176"/>
        <dbReference type="ChEBI" id="CHEBI:68546"/>
        <dbReference type="ChEBI" id="CHEBI:456216"/>
        <dbReference type="EC" id="2.7.11.23"/>
    </reaction>
</comment>
<dbReference type="Proteomes" id="UP001314263">
    <property type="component" value="Unassembled WGS sequence"/>
</dbReference>
<dbReference type="InterPro" id="IPR017441">
    <property type="entry name" value="Protein_kinase_ATP_BS"/>
</dbReference>
<keyword evidence="6 10" id="KW-0067">ATP-binding</keyword>
<dbReference type="GO" id="GO:0004693">
    <property type="term" value="F:cyclin-dependent protein serine/threonine kinase activity"/>
    <property type="evidence" value="ECO:0007669"/>
    <property type="project" value="UniProtKB-EC"/>
</dbReference>
<dbReference type="InterPro" id="IPR008271">
    <property type="entry name" value="Ser/Thr_kinase_AS"/>
</dbReference>
<dbReference type="InterPro" id="IPR050108">
    <property type="entry name" value="CDK"/>
</dbReference>
<feature type="compositionally biased region" description="Low complexity" evidence="11">
    <location>
        <begin position="503"/>
        <end position="516"/>
    </location>
</feature>
<keyword evidence="2" id="KW-0723">Serine/threonine-protein kinase</keyword>
<dbReference type="CDD" id="cd07840">
    <property type="entry name" value="STKc_CDK9_like"/>
    <property type="match status" value="1"/>
</dbReference>
<dbReference type="FunFam" id="3.30.200.20:FF:000054">
    <property type="entry name" value="Cyclin-dependent kinase 11B"/>
    <property type="match status" value="1"/>
</dbReference>
<feature type="compositionally biased region" description="Basic and acidic residues" evidence="11">
    <location>
        <begin position="362"/>
        <end position="388"/>
    </location>
</feature>
<dbReference type="GO" id="GO:0005634">
    <property type="term" value="C:nucleus"/>
    <property type="evidence" value="ECO:0007669"/>
    <property type="project" value="TreeGrafter"/>
</dbReference>
<gene>
    <name evidence="13" type="ORF">CVIRNUC_005936</name>
</gene>
<dbReference type="GO" id="GO:0000307">
    <property type="term" value="C:cyclin-dependent protein kinase holoenzyme complex"/>
    <property type="evidence" value="ECO:0007669"/>
    <property type="project" value="TreeGrafter"/>
</dbReference>
<evidence type="ECO:0000313" key="14">
    <source>
        <dbReference type="Proteomes" id="UP001314263"/>
    </source>
</evidence>